<evidence type="ECO:0000259" key="2">
    <source>
        <dbReference type="Pfam" id="PF03781"/>
    </source>
</evidence>
<keyword evidence="4" id="KW-1185">Reference proteome</keyword>
<dbReference type="InterPro" id="IPR016187">
    <property type="entry name" value="CTDL_fold"/>
</dbReference>
<dbReference type="InterPro" id="IPR005532">
    <property type="entry name" value="SUMF_dom"/>
</dbReference>
<feature type="signal peptide" evidence="1">
    <location>
        <begin position="1"/>
        <end position="21"/>
    </location>
</feature>
<organism evidence="3 4">
    <name type="scientific">Botrimarina colliarenosi</name>
    <dbReference type="NCBI Taxonomy" id="2528001"/>
    <lineage>
        <taxon>Bacteria</taxon>
        <taxon>Pseudomonadati</taxon>
        <taxon>Planctomycetota</taxon>
        <taxon>Planctomycetia</taxon>
        <taxon>Pirellulales</taxon>
        <taxon>Lacipirellulaceae</taxon>
        <taxon>Botrimarina</taxon>
    </lineage>
</organism>
<dbReference type="Gene3D" id="3.90.1580.10">
    <property type="entry name" value="paralog of FGE (formylglycine-generating enzyme)"/>
    <property type="match status" value="1"/>
</dbReference>
<dbReference type="OrthoDB" id="9812426at2"/>
<name>A0A5C6AFG6_9BACT</name>
<proteinExistence type="predicted"/>
<keyword evidence="1" id="KW-0732">Signal</keyword>
<accession>A0A5C6AFG6</accession>
<dbReference type="EMBL" id="SJPR01000002">
    <property type="protein sequence ID" value="TWT98058.1"/>
    <property type="molecule type" value="Genomic_DNA"/>
</dbReference>
<dbReference type="InterPro" id="IPR042095">
    <property type="entry name" value="SUMF_sf"/>
</dbReference>
<dbReference type="PANTHER" id="PTHR23150">
    <property type="entry name" value="SULFATASE MODIFYING FACTOR 1, 2"/>
    <property type="match status" value="1"/>
</dbReference>
<dbReference type="RefSeq" id="WP_146444943.1">
    <property type="nucleotide sequence ID" value="NZ_SJPR01000002.1"/>
</dbReference>
<dbReference type="Pfam" id="PF03781">
    <property type="entry name" value="FGE-sulfatase"/>
    <property type="match status" value="1"/>
</dbReference>
<gene>
    <name evidence="3" type="ORF">Pla108_22130</name>
</gene>
<feature type="domain" description="Sulfatase-modifying factor enzyme-like" evidence="2">
    <location>
        <begin position="63"/>
        <end position="312"/>
    </location>
</feature>
<evidence type="ECO:0000256" key="1">
    <source>
        <dbReference type="SAM" id="SignalP"/>
    </source>
</evidence>
<dbReference type="SUPFAM" id="SSF56436">
    <property type="entry name" value="C-type lectin-like"/>
    <property type="match status" value="1"/>
</dbReference>
<dbReference type="InterPro" id="IPR051043">
    <property type="entry name" value="Sulfatase_Mod_Factor_Kinase"/>
</dbReference>
<comment type="caution">
    <text evidence="3">The sequence shown here is derived from an EMBL/GenBank/DDBJ whole genome shotgun (WGS) entry which is preliminary data.</text>
</comment>
<protein>
    <submittedName>
        <fullName evidence="3">Formylglycine-generating sulfatase enzyme</fullName>
    </submittedName>
</protein>
<dbReference type="AlphaFoldDB" id="A0A5C6AFG6"/>
<feature type="chain" id="PRO_5022781629" evidence="1">
    <location>
        <begin position="22"/>
        <end position="417"/>
    </location>
</feature>
<dbReference type="PANTHER" id="PTHR23150:SF19">
    <property type="entry name" value="FORMYLGLYCINE-GENERATING ENZYME"/>
    <property type="match status" value="1"/>
</dbReference>
<evidence type="ECO:0000313" key="3">
    <source>
        <dbReference type="EMBL" id="TWT98058.1"/>
    </source>
</evidence>
<evidence type="ECO:0000313" key="4">
    <source>
        <dbReference type="Proteomes" id="UP000317421"/>
    </source>
</evidence>
<sequence length="417" mass="45201" precursor="true">MTNRFCYRLVASLALVLAAAGQGRGDAGLVAERPADDVRAVPTDRGWMVAYTETIPGTEVEFEMLPIPGGVVRLPVGPDDGDAAFVEVELPPYWVGKTEVTWAEYRRYMALDKAFALLQQLATLHGQGEAADVFQQNPQLASKLSAKRAIDAAALGVDAVTAPTPLYDPSTTYESGEDPALPAVTMTPFSAQQYTKWLSAVLGRDYRLPSEAEWLHAAAAGQPVEDATPDDLDAVAWTTDNSEFVAHEVGQKTPNAWGLYDTLGNAAELLLDAVYPDGRPDLTGKKVGWADAVAWPREGDARIAKGGWYDAEADQVTLAGRMPTEDSDWKSSDPNLPRSPWWYADYPATGVGFRVVRPLDPIPAALHTKVWDAVDPTVVRAVTERLREGRGKLGPIGEDLPAVLEELRSPAVRKLLK</sequence>
<dbReference type="GO" id="GO:0120147">
    <property type="term" value="F:formylglycine-generating oxidase activity"/>
    <property type="evidence" value="ECO:0007669"/>
    <property type="project" value="TreeGrafter"/>
</dbReference>
<reference evidence="3 4" key="1">
    <citation type="submission" date="2019-02" db="EMBL/GenBank/DDBJ databases">
        <title>Deep-cultivation of Planctomycetes and their phenomic and genomic characterization uncovers novel biology.</title>
        <authorList>
            <person name="Wiegand S."/>
            <person name="Jogler M."/>
            <person name="Boedeker C."/>
            <person name="Pinto D."/>
            <person name="Vollmers J."/>
            <person name="Rivas-Marin E."/>
            <person name="Kohn T."/>
            <person name="Peeters S.H."/>
            <person name="Heuer A."/>
            <person name="Rast P."/>
            <person name="Oberbeckmann S."/>
            <person name="Bunk B."/>
            <person name="Jeske O."/>
            <person name="Meyerdierks A."/>
            <person name="Storesund J.E."/>
            <person name="Kallscheuer N."/>
            <person name="Luecker S."/>
            <person name="Lage O.M."/>
            <person name="Pohl T."/>
            <person name="Merkel B.J."/>
            <person name="Hornburger P."/>
            <person name="Mueller R.-W."/>
            <person name="Bruemmer F."/>
            <person name="Labrenz M."/>
            <person name="Spormann A.M."/>
            <person name="Op Den Camp H."/>
            <person name="Overmann J."/>
            <person name="Amann R."/>
            <person name="Jetten M.S.M."/>
            <person name="Mascher T."/>
            <person name="Medema M.H."/>
            <person name="Devos D.P."/>
            <person name="Kaster A.-K."/>
            <person name="Ovreas L."/>
            <person name="Rohde M."/>
            <person name="Galperin M.Y."/>
            <person name="Jogler C."/>
        </authorList>
    </citation>
    <scope>NUCLEOTIDE SEQUENCE [LARGE SCALE GENOMIC DNA]</scope>
    <source>
        <strain evidence="3 4">Pla108</strain>
    </source>
</reference>
<dbReference type="Proteomes" id="UP000317421">
    <property type="component" value="Unassembled WGS sequence"/>
</dbReference>